<keyword evidence="2" id="KW-0560">Oxidoreductase</keyword>
<dbReference type="Proteomes" id="UP000198802">
    <property type="component" value="Unassembled WGS sequence"/>
</dbReference>
<dbReference type="InterPro" id="IPR019910">
    <property type="entry name" value="Lucif-like_OxRdtase_MSMEG_4879"/>
</dbReference>
<dbReference type="PANTHER" id="PTHR43244">
    <property type="match status" value="1"/>
</dbReference>
<evidence type="ECO:0000256" key="2">
    <source>
        <dbReference type="ARBA" id="ARBA00023002"/>
    </source>
</evidence>
<evidence type="ECO:0000313" key="4">
    <source>
        <dbReference type="EMBL" id="CUU53603.1"/>
    </source>
</evidence>
<sequence length="311" mass="32434">MRIGLWLDDDQLSVGEITQRAHEASKAGFSSVWLSERGGWDPLTLLTAIGPLPAGTPVGTSIVRTYPRHPLALAAQALTAQAATGNGLLLGLGPGPQPILEGQYGYGTAKPVENLREYLSILLPLLRGEQVAHDGPAWHAAGALSVPTGPALPAPPVYLSALGPRMLALTGEVADGTLTTWTGPRSITDYVLPALTRAAEAAGRERVPAVIAGVCVGLTNDVDSLRGWVHEQFGAAIGLPSYRAAFEREGVAGPADTVLAGDETALEREIDRFAAAGTTELQIIPCGTPAEKERTVAFAAELAARFGNDRS</sequence>
<dbReference type="PROSITE" id="PS01258">
    <property type="entry name" value="BH2"/>
    <property type="match status" value="1"/>
</dbReference>
<reference evidence="5" key="1">
    <citation type="submission" date="2015-11" db="EMBL/GenBank/DDBJ databases">
        <authorList>
            <person name="Varghese N."/>
        </authorList>
    </citation>
    <scope>NUCLEOTIDE SEQUENCE [LARGE SCALE GENOMIC DNA]</scope>
    <source>
        <strain evidence="5">DSM 45899</strain>
    </source>
</reference>
<evidence type="ECO:0000313" key="5">
    <source>
        <dbReference type="Proteomes" id="UP000198802"/>
    </source>
</evidence>
<dbReference type="InterPro" id="IPR020726">
    <property type="entry name" value="Bcl2_BH2_motif_CS"/>
</dbReference>
<name>A0A0S4QDS7_9ACTN</name>
<dbReference type="InterPro" id="IPR011251">
    <property type="entry name" value="Luciferase-like_dom"/>
</dbReference>
<dbReference type="RefSeq" id="WP_091271064.1">
    <property type="nucleotide sequence ID" value="NZ_FAOZ01000001.1"/>
</dbReference>
<evidence type="ECO:0000259" key="3">
    <source>
        <dbReference type="Pfam" id="PF00296"/>
    </source>
</evidence>
<dbReference type="InterPro" id="IPR036661">
    <property type="entry name" value="Luciferase-like_sf"/>
</dbReference>
<protein>
    <submittedName>
        <fullName evidence="4">F420-dependent oxidoreductase, MSMEG_4879 family</fullName>
    </submittedName>
</protein>
<dbReference type="Pfam" id="PF00296">
    <property type="entry name" value="Bac_luciferase"/>
    <property type="match status" value="1"/>
</dbReference>
<dbReference type="GO" id="GO:0016705">
    <property type="term" value="F:oxidoreductase activity, acting on paired donors, with incorporation or reduction of molecular oxygen"/>
    <property type="evidence" value="ECO:0007669"/>
    <property type="project" value="InterPro"/>
</dbReference>
<organism evidence="4 5">
    <name type="scientific">Parafrankia irregularis</name>
    <dbReference type="NCBI Taxonomy" id="795642"/>
    <lineage>
        <taxon>Bacteria</taxon>
        <taxon>Bacillati</taxon>
        <taxon>Actinomycetota</taxon>
        <taxon>Actinomycetes</taxon>
        <taxon>Frankiales</taxon>
        <taxon>Frankiaceae</taxon>
        <taxon>Parafrankia</taxon>
    </lineage>
</organism>
<dbReference type="PANTHER" id="PTHR43244:SF1">
    <property type="entry name" value="5,10-METHYLENETETRAHYDROMETHANOPTERIN REDUCTASE"/>
    <property type="match status" value="1"/>
</dbReference>
<dbReference type="Gene3D" id="3.20.20.30">
    <property type="entry name" value="Luciferase-like domain"/>
    <property type="match status" value="1"/>
</dbReference>
<dbReference type="NCBIfam" id="TIGR03564">
    <property type="entry name" value="F420_MSMEG_4879"/>
    <property type="match status" value="1"/>
</dbReference>
<feature type="domain" description="Luciferase-like" evidence="3">
    <location>
        <begin position="5"/>
        <end position="291"/>
    </location>
</feature>
<dbReference type="CDD" id="cd01097">
    <property type="entry name" value="Tetrahydromethanopterin_reductase"/>
    <property type="match status" value="1"/>
</dbReference>
<accession>A0A0S4QDS7</accession>
<keyword evidence="5" id="KW-1185">Reference proteome</keyword>
<evidence type="ECO:0000256" key="1">
    <source>
        <dbReference type="ARBA" id="ARBA00009458"/>
    </source>
</evidence>
<dbReference type="AlphaFoldDB" id="A0A0S4QDS7"/>
<dbReference type="EMBL" id="FAOZ01000001">
    <property type="protein sequence ID" value="CUU53603.1"/>
    <property type="molecule type" value="Genomic_DNA"/>
</dbReference>
<proteinExistence type="inferred from homology"/>
<dbReference type="InterPro" id="IPR050564">
    <property type="entry name" value="F420-G6PD/mer"/>
</dbReference>
<dbReference type="SUPFAM" id="SSF51679">
    <property type="entry name" value="Bacterial luciferase-like"/>
    <property type="match status" value="1"/>
</dbReference>
<comment type="similarity">
    <text evidence="1">Belongs to the Bcl-2 family.</text>
</comment>
<gene>
    <name evidence="4" type="ORF">Ga0074812_101101</name>
</gene>